<dbReference type="EMBL" id="CP000507">
    <property type="protein sequence ID" value="ABM00440.1"/>
    <property type="molecule type" value="Genomic_DNA"/>
</dbReference>
<dbReference type="AlphaFoldDB" id="A1S7T3"/>
<dbReference type="InterPro" id="IPR007298">
    <property type="entry name" value="Cu-R_lipoprotein_NlpE"/>
</dbReference>
<sequence>MFSIGKHSDFTPSCVSRMLGDLHFVNQGTAMKFSRYFFSLLTTLPLLACTQVEAPVPEALSQSTGHTAGAAQPQESVIGGSLPIGDSSRTSLDWQGSYEGVVPCASCEGIKTRLTLNNDGTYLLQSQYLGKEQDGKEPKVFEEQGKFSWNASGGAIQLENGAWYQVGENQLFMLDREGKRITGVLAGHYRLLKKQSALLPRF</sequence>
<dbReference type="KEGG" id="saz:Sama_2234"/>
<dbReference type="eggNOG" id="COG3015">
    <property type="taxonomic scope" value="Bacteria"/>
</dbReference>
<dbReference type="RefSeq" id="WP_011760347.1">
    <property type="nucleotide sequence ID" value="NC_008700.1"/>
</dbReference>
<dbReference type="Gene3D" id="2.40.128.640">
    <property type="match status" value="1"/>
</dbReference>
<accession>A1S7T3</accession>
<gene>
    <name evidence="2" type="ordered locus">Sama_2234</name>
</gene>
<evidence type="ECO:0000313" key="3">
    <source>
        <dbReference type="Proteomes" id="UP000009175"/>
    </source>
</evidence>
<evidence type="ECO:0000313" key="2">
    <source>
        <dbReference type="EMBL" id="ABM00440.1"/>
    </source>
</evidence>
<keyword evidence="2" id="KW-0449">Lipoprotein</keyword>
<proteinExistence type="predicted"/>
<dbReference type="Proteomes" id="UP000009175">
    <property type="component" value="Chromosome"/>
</dbReference>
<dbReference type="Pfam" id="PF04170">
    <property type="entry name" value="NlpE"/>
    <property type="match status" value="1"/>
</dbReference>
<keyword evidence="3" id="KW-1185">Reference proteome</keyword>
<organism evidence="2 3">
    <name type="scientific">Shewanella amazonensis (strain ATCC BAA-1098 / SB2B)</name>
    <dbReference type="NCBI Taxonomy" id="326297"/>
    <lineage>
        <taxon>Bacteria</taxon>
        <taxon>Pseudomonadati</taxon>
        <taxon>Pseudomonadota</taxon>
        <taxon>Gammaproteobacteria</taxon>
        <taxon>Alteromonadales</taxon>
        <taxon>Shewanellaceae</taxon>
        <taxon>Shewanella</taxon>
    </lineage>
</organism>
<name>A1S7T3_SHEAM</name>
<protein>
    <submittedName>
        <fullName evidence="2">Uncharacterized lipoprotein NlpE involved in copper resistance</fullName>
    </submittedName>
</protein>
<dbReference type="HOGENOM" id="CLU_095662_0_0_6"/>
<reference evidence="2 3" key="1">
    <citation type="submission" date="2006-12" db="EMBL/GenBank/DDBJ databases">
        <title>Complete sequence of Shewanella amazonensis SB2B.</title>
        <authorList>
            <consortium name="US DOE Joint Genome Institute"/>
            <person name="Copeland A."/>
            <person name="Lucas S."/>
            <person name="Lapidus A."/>
            <person name="Barry K."/>
            <person name="Detter J.C."/>
            <person name="Glavina del Rio T."/>
            <person name="Hammon N."/>
            <person name="Israni S."/>
            <person name="Dalin E."/>
            <person name="Tice H."/>
            <person name="Pitluck S."/>
            <person name="Munk A.C."/>
            <person name="Brettin T."/>
            <person name="Bruce D."/>
            <person name="Han C."/>
            <person name="Tapia R."/>
            <person name="Gilna P."/>
            <person name="Schmutz J."/>
            <person name="Larimer F."/>
            <person name="Land M."/>
            <person name="Hauser L."/>
            <person name="Kyrpides N."/>
            <person name="Mikhailova N."/>
            <person name="Fredrickson J."/>
            <person name="Richardson P."/>
        </authorList>
    </citation>
    <scope>NUCLEOTIDE SEQUENCE [LARGE SCALE GENOMIC DNA]</scope>
    <source>
        <strain evidence="3">ATCC BAA-1098 / SB2B</strain>
    </source>
</reference>
<evidence type="ECO:0000256" key="1">
    <source>
        <dbReference type="SAM" id="MobiDB-lite"/>
    </source>
</evidence>
<feature type="region of interest" description="Disordered" evidence="1">
    <location>
        <begin position="63"/>
        <end position="82"/>
    </location>
</feature>
<dbReference type="SMR" id="A1S7T3"/>